<dbReference type="EMBL" id="NFKK01000004">
    <property type="protein sequence ID" value="OUP53407.1"/>
    <property type="molecule type" value="Genomic_DNA"/>
</dbReference>
<evidence type="ECO:0000256" key="6">
    <source>
        <dbReference type="ARBA" id="ARBA00022847"/>
    </source>
</evidence>
<dbReference type="GO" id="GO:0015824">
    <property type="term" value="P:proline transport"/>
    <property type="evidence" value="ECO:0007669"/>
    <property type="project" value="UniProtKB-UniRule"/>
</dbReference>
<feature type="transmembrane region" description="Helical" evidence="14">
    <location>
        <begin position="475"/>
        <end position="493"/>
    </location>
</feature>
<keyword evidence="9 14" id="KW-0406">Ion transport</keyword>
<dbReference type="PANTHER" id="PTHR48086">
    <property type="entry name" value="SODIUM/PROLINE SYMPORTER-RELATED"/>
    <property type="match status" value="1"/>
</dbReference>
<dbReference type="GO" id="GO:0031402">
    <property type="term" value="F:sodium ion binding"/>
    <property type="evidence" value="ECO:0007669"/>
    <property type="project" value="UniProtKB-UniRule"/>
</dbReference>
<keyword evidence="10 14" id="KW-0472">Membrane</keyword>
<dbReference type="PROSITE" id="PS50283">
    <property type="entry name" value="NA_SOLUT_SYMP_3"/>
    <property type="match status" value="1"/>
</dbReference>
<feature type="transmembrane region" description="Helical" evidence="14">
    <location>
        <begin position="197"/>
        <end position="218"/>
    </location>
</feature>
<feature type="transmembrane region" description="Helical" evidence="14">
    <location>
        <begin position="389"/>
        <end position="406"/>
    </location>
</feature>
<evidence type="ECO:0000256" key="12">
    <source>
        <dbReference type="ARBA" id="ARBA00033708"/>
    </source>
</evidence>
<reference evidence="17 18" key="1">
    <citation type="submission" date="2017-04" db="EMBL/GenBank/DDBJ databases">
        <title>Function of individual gut microbiota members based on whole genome sequencing of pure cultures obtained from chicken caecum.</title>
        <authorList>
            <person name="Medvecky M."/>
            <person name="Cejkova D."/>
            <person name="Polansky O."/>
            <person name="Karasova D."/>
            <person name="Kubasova T."/>
            <person name="Cizek A."/>
            <person name="Rychlik I."/>
        </authorList>
    </citation>
    <scope>NUCLEOTIDE SEQUENCE [LARGE SCALE GENOMIC DNA]</scope>
    <source>
        <strain evidence="17">An179</strain>
        <strain evidence="18">An180</strain>
    </source>
</reference>
<evidence type="ECO:0000256" key="7">
    <source>
        <dbReference type="ARBA" id="ARBA00022989"/>
    </source>
</evidence>
<comment type="function">
    <text evidence="14">Catalyzes the sodium-dependent uptake of extracellular L-proline.</text>
</comment>
<feature type="transmembrane region" description="Helical" evidence="14">
    <location>
        <begin position="162"/>
        <end position="185"/>
    </location>
</feature>
<proteinExistence type="inferred from homology"/>
<feature type="transmembrane region" description="Helical" evidence="14">
    <location>
        <begin position="77"/>
        <end position="95"/>
    </location>
</feature>
<feature type="transmembrane region" description="Helical" evidence="14">
    <location>
        <begin position="443"/>
        <end position="463"/>
    </location>
</feature>
<evidence type="ECO:0000313" key="16">
    <source>
        <dbReference type="EMBL" id="OUP59955.1"/>
    </source>
</evidence>
<dbReference type="Pfam" id="PF00474">
    <property type="entry name" value="SSF"/>
    <property type="match status" value="1"/>
</dbReference>
<dbReference type="InterPro" id="IPR038377">
    <property type="entry name" value="Na/Glc_symporter_sf"/>
</dbReference>
<dbReference type="NCBIfam" id="TIGR00813">
    <property type="entry name" value="sss"/>
    <property type="match status" value="1"/>
</dbReference>
<evidence type="ECO:0000256" key="10">
    <source>
        <dbReference type="ARBA" id="ARBA00023136"/>
    </source>
</evidence>
<dbReference type="Proteomes" id="UP000195326">
    <property type="component" value="Unassembled WGS sequence"/>
</dbReference>
<dbReference type="InterPro" id="IPR018212">
    <property type="entry name" value="Na/solute_symporter_CS"/>
</dbReference>
<evidence type="ECO:0000256" key="5">
    <source>
        <dbReference type="ARBA" id="ARBA00022692"/>
    </source>
</evidence>
<keyword evidence="7 14" id="KW-1133">Transmembrane helix</keyword>
<evidence type="ECO:0000256" key="2">
    <source>
        <dbReference type="ARBA" id="ARBA00006434"/>
    </source>
</evidence>
<evidence type="ECO:0000313" key="18">
    <source>
        <dbReference type="Proteomes" id="UP000195897"/>
    </source>
</evidence>
<comment type="caution">
    <text evidence="15">The sequence shown here is derived from an EMBL/GenBank/DDBJ whole genome shotgun (WGS) entry which is preliminary data.</text>
</comment>
<evidence type="ECO:0000313" key="15">
    <source>
        <dbReference type="EMBL" id="OUP53407.1"/>
    </source>
</evidence>
<dbReference type="GO" id="GO:0005886">
    <property type="term" value="C:plasma membrane"/>
    <property type="evidence" value="ECO:0007669"/>
    <property type="project" value="UniProtKB-SubCell"/>
</dbReference>
<dbReference type="CDD" id="cd11475">
    <property type="entry name" value="SLC5sbd_PutP"/>
    <property type="match status" value="1"/>
</dbReference>
<dbReference type="InterPro" id="IPR001734">
    <property type="entry name" value="Na/solute_symporter"/>
</dbReference>
<evidence type="ECO:0000256" key="4">
    <source>
        <dbReference type="ARBA" id="ARBA00022475"/>
    </source>
</evidence>
<keyword evidence="14" id="KW-0029">Amino-acid transport</keyword>
<dbReference type="NCBIfam" id="TIGR02121">
    <property type="entry name" value="Na_Pro_sym"/>
    <property type="match status" value="1"/>
</dbReference>
<keyword evidence="5 14" id="KW-0812">Transmembrane</keyword>
<dbReference type="InterPro" id="IPR011851">
    <property type="entry name" value="Na/Pro_symporter"/>
</dbReference>
<keyword evidence="11 14" id="KW-0739">Sodium transport</keyword>
<evidence type="ECO:0000256" key="8">
    <source>
        <dbReference type="ARBA" id="ARBA00023053"/>
    </source>
</evidence>
<dbReference type="Proteomes" id="UP000195897">
    <property type="component" value="Unassembled WGS sequence"/>
</dbReference>
<evidence type="ECO:0000256" key="11">
    <source>
        <dbReference type="ARBA" id="ARBA00023201"/>
    </source>
</evidence>
<comment type="subcellular location">
    <subcellularLocation>
        <location evidence="1 14">Cell membrane</location>
        <topology evidence="1 14">Multi-pass membrane protein</topology>
    </subcellularLocation>
</comment>
<feature type="transmembrane region" description="Helical" evidence="14">
    <location>
        <begin position="244"/>
        <end position="267"/>
    </location>
</feature>
<reference evidence="15" key="2">
    <citation type="journal article" date="2018" name="BMC Genomics">
        <title>Whole genome sequencing and function prediction of 133 gut anaerobes isolated from chicken caecum in pure cultures.</title>
        <authorList>
            <person name="Medvecky M."/>
            <person name="Cejkova D."/>
            <person name="Polansky O."/>
            <person name="Karasova D."/>
            <person name="Kubasova T."/>
            <person name="Cizek A."/>
            <person name="Rychlik I."/>
        </authorList>
    </citation>
    <scope>NUCLEOTIDE SEQUENCE</scope>
    <source>
        <strain evidence="16">An179</strain>
        <strain evidence="15">An180</strain>
    </source>
</reference>
<feature type="transmembrane region" description="Helical" evidence="14">
    <location>
        <begin position="6"/>
        <end position="26"/>
    </location>
</feature>
<comment type="catalytic activity">
    <reaction evidence="12">
        <text>L-proline(in) + Na(+)(in) = L-proline(out) + Na(+)(out)</text>
        <dbReference type="Rhea" id="RHEA:28967"/>
        <dbReference type="ChEBI" id="CHEBI:29101"/>
        <dbReference type="ChEBI" id="CHEBI:60039"/>
    </reaction>
</comment>
<keyword evidence="8 14" id="KW-0915">Sodium</keyword>
<evidence type="ECO:0000256" key="14">
    <source>
        <dbReference type="RuleBase" id="RU366012"/>
    </source>
</evidence>
<evidence type="ECO:0000313" key="17">
    <source>
        <dbReference type="Proteomes" id="UP000195326"/>
    </source>
</evidence>
<feature type="transmembrane region" description="Helical" evidence="14">
    <location>
        <begin position="330"/>
        <end position="351"/>
    </location>
</feature>
<dbReference type="AlphaFoldDB" id="A0A1Y4L9M3"/>
<dbReference type="PROSITE" id="PS00456">
    <property type="entry name" value="NA_SOLUT_SYMP_1"/>
    <property type="match status" value="1"/>
</dbReference>
<dbReference type="PANTHER" id="PTHR48086:SF3">
    <property type="entry name" value="SODIUM_PROLINE SYMPORTER"/>
    <property type="match status" value="1"/>
</dbReference>
<keyword evidence="4 14" id="KW-1003">Cell membrane</keyword>
<organism evidence="15 18">
    <name type="scientific">Butyricicoccus pullicaecorum</name>
    <dbReference type="NCBI Taxonomy" id="501571"/>
    <lineage>
        <taxon>Bacteria</taxon>
        <taxon>Bacillati</taxon>
        <taxon>Bacillota</taxon>
        <taxon>Clostridia</taxon>
        <taxon>Eubacteriales</taxon>
        <taxon>Butyricicoccaceae</taxon>
        <taxon>Butyricicoccus</taxon>
    </lineage>
</organism>
<evidence type="ECO:0000256" key="9">
    <source>
        <dbReference type="ARBA" id="ARBA00023065"/>
    </source>
</evidence>
<dbReference type="STRING" id="501571.GCA_900143195_01673"/>
<keyword evidence="3 14" id="KW-0813">Transport</keyword>
<comment type="similarity">
    <text evidence="2 13">Belongs to the sodium:solute symporter (SSF) (TC 2.A.21) family.</text>
</comment>
<gene>
    <name evidence="16" type="ORF">B5F15_03845</name>
    <name evidence="15" type="ORF">B5F17_05215</name>
</gene>
<dbReference type="InterPro" id="IPR050277">
    <property type="entry name" value="Sodium:Solute_Symporter"/>
</dbReference>
<name>A0A1Y4L9M3_9FIRM</name>
<dbReference type="Gene3D" id="1.20.1730.10">
    <property type="entry name" value="Sodium/glucose cotransporter"/>
    <property type="match status" value="1"/>
</dbReference>
<sequence length="514" mass="54855">MTTAQIGISVTIVVYLIGMLLIGVWCSKKNNDTGDFYLGGRKLGPFVTAMSAEASDMSSWLLMGLPGLAYLTGIADAGWTAIGLAIGTYINWLIVAKRIRLYTHVAGNSITIPDFFHNRFRDKSGLLMGLSAIVIIIFFIPYTASGFAACGKLFSSLFGVDYFWAMVISAIVIVGYTATGGFLAASTTDFIQSIIMSLALLVVLGFGVYSAGGIGAVLDNAKSLPGYLSMTQTYDPATGTASTYGALSSFSMLCWGLGYFGMPHILLRFMAIEDEKKLKLSRRVASTWVVISLFVALMIGVVGLGMTKAGNLAFLEGSTSETIIVRIADLLSQNGLVCAVLAGLILAGILASTMSTADSQLLAASSSVSENLIQGVFGKKMTVKQSMTCARLTLLGISIIGVFLARDPNSSVFNIVSFAWAGFGASFGPVVLFALFWRRTNRYGAIAGMFAGGVMVFVWKYLIAPMGGLWDIYELMPAFVIACLVIWIVSVLTPAPSEEITQEFDKVKALNAEE</sequence>
<protein>
    <recommendedName>
        <fullName evidence="14">Sodium/proline symporter</fullName>
    </recommendedName>
    <alternativeName>
        <fullName evidence="14">Proline permease</fullName>
    </alternativeName>
</protein>
<accession>A0A1Y4L9M3</accession>
<keyword evidence="6 14" id="KW-0769">Symport</keyword>
<feature type="transmembrane region" description="Helical" evidence="14">
    <location>
        <begin position="288"/>
        <end position="310"/>
    </location>
</feature>
<feature type="transmembrane region" description="Helical" evidence="14">
    <location>
        <begin position="125"/>
        <end position="142"/>
    </location>
</feature>
<dbReference type="GO" id="GO:0005298">
    <property type="term" value="F:proline:sodium symporter activity"/>
    <property type="evidence" value="ECO:0007669"/>
    <property type="project" value="UniProtKB-UniRule"/>
</dbReference>
<feature type="transmembrane region" description="Helical" evidence="14">
    <location>
        <begin position="412"/>
        <end position="436"/>
    </location>
</feature>
<dbReference type="RefSeq" id="WP_087371546.1">
    <property type="nucleotide sequence ID" value="NZ_NFKK01000004.1"/>
</dbReference>
<evidence type="ECO:0000256" key="3">
    <source>
        <dbReference type="ARBA" id="ARBA00022448"/>
    </source>
</evidence>
<evidence type="ECO:0000256" key="13">
    <source>
        <dbReference type="RuleBase" id="RU362091"/>
    </source>
</evidence>
<dbReference type="EMBL" id="NFKL01000004">
    <property type="protein sequence ID" value="OUP59955.1"/>
    <property type="molecule type" value="Genomic_DNA"/>
</dbReference>
<evidence type="ECO:0000256" key="1">
    <source>
        <dbReference type="ARBA" id="ARBA00004651"/>
    </source>
</evidence>